<protein>
    <recommendedName>
        <fullName evidence="2">DUF218 domain-containing protein</fullName>
    </recommendedName>
</protein>
<dbReference type="InterPro" id="IPR003848">
    <property type="entry name" value="DUF218"/>
</dbReference>
<dbReference type="Pfam" id="PF02698">
    <property type="entry name" value="DUF218"/>
    <property type="match status" value="1"/>
</dbReference>
<proteinExistence type="predicted"/>
<keyword evidence="1" id="KW-1133">Transmembrane helix</keyword>
<name>A0A2H0UVL6_9BACT</name>
<evidence type="ECO:0000256" key="1">
    <source>
        <dbReference type="SAM" id="Phobius"/>
    </source>
</evidence>
<dbReference type="CDD" id="cd06259">
    <property type="entry name" value="YdcF-like"/>
    <property type="match status" value="1"/>
</dbReference>
<comment type="caution">
    <text evidence="3">The sequence shown here is derived from an EMBL/GenBank/DDBJ whole genome shotgun (WGS) entry which is preliminary data.</text>
</comment>
<dbReference type="AlphaFoldDB" id="A0A2H0UVL6"/>
<feature type="transmembrane region" description="Helical" evidence="1">
    <location>
        <begin position="12"/>
        <end position="33"/>
    </location>
</feature>
<reference evidence="4" key="1">
    <citation type="submission" date="2017-09" db="EMBL/GenBank/DDBJ databases">
        <title>Depth-based differentiation of microbial function through sediment-hosted aquifers and enrichment of novel symbionts in the deep terrestrial subsurface.</title>
        <authorList>
            <person name="Probst A.J."/>
            <person name="Ladd B."/>
            <person name="Jarett J.K."/>
            <person name="Geller-Mcgrath D.E."/>
            <person name="Sieber C.M.K."/>
            <person name="Emerson J.B."/>
            <person name="Anantharaman K."/>
            <person name="Thomas B.C."/>
            <person name="Malmstrom R."/>
            <person name="Stieglmeier M."/>
            <person name="Klingl A."/>
            <person name="Woyke T."/>
            <person name="Ryan C.M."/>
            <person name="Banfield J.F."/>
        </authorList>
    </citation>
    <scope>NUCLEOTIDE SEQUENCE [LARGE SCALE GENOMIC DNA]</scope>
</reference>
<keyword evidence="1" id="KW-0812">Transmembrane</keyword>
<evidence type="ECO:0000259" key="2">
    <source>
        <dbReference type="Pfam" id="PF02698"/>
    </source>
</evidence>
<dbReference type="Proteomes" id="UP000228906">
    <property type="component" value="Unassembled WGS sequence"/>
</dbReference>
<dbReference type="InterPro" id="IPR051599">
    <property type="entry name" value="Cell_Envelope_Assoc"/>
</dbReference>
<gene>
    <name evidence="3" type="ORF">COU03_03805</name>
</gene>
<keyword evidence="1" id="KW-0472">Membrane</keyword>
<evidence type="ECO:0000313" key="4">
    <source>
        <dbReference type="Proteomes" id="UP000228906"/>
    </source>
</evidence>
<dbReference type="InterPro" id="IPR014729">
    <property type="entry name" value="Rossmann-like_a/b/a_fold"/>
</dbReference>
<dbReference type="PANTHER" id="PTHR30336:SF6">
    <property type="entry name" value="INTEGRAL MEMBRANE PROTEIN"/>
    <property type="match status" value="1"/>
</dbReference>
<sequence>MAKKIFPKLNFWQKGIIFLDVMAITLLIAVILINLNVASISQTYIFTDLKKLPNSQTVLVLGASVYRNQILSDMLRDRADTAIELYQADKVKNFLVSGDNRQKNYNETAAMQKYLLEQGIPRDKIFLDYAGFDTYDSLYRARDVFQAQSVVVATQNFHLPRAVYIGRQLGMEVYGFSADKHTYRNVWLNIAREKLANVKAWLDLNINAMPQFLGQVAPIN</sequence>
<accession>A0A2H0UVL6</accession>
<organism evidence="3 4">
    <name type="scientific">bacterium (Candidatus Gribaldobacteria) CG10_big_fil_rev_8_21_14_0_10_41_12</name>
    <dbReference type="NCBI Taxonomy" id="2014277"/>
    <lineage>
        <taxon>Bacteria</taxon>
        <taxon>Candidatus Gribaldobacteria</taxon>
    </lineage>
</organism>
<dbReference type="EMBL" id="PFAV01000071">
    <property type="protein sequence ID" value="PIR90871.1"/>
    <property type="molecule type" value="Genomic_DNA"/>
</dbReference>
<evidence type="ECO:0000313" key="3">
    <source>
        <dbReference type="EMBL" id="PIR90871.1"/>
    </source>
</evidence>
<dbReference type="GO" id="GO:0005886">
    <property type="term" value="C:plasma membrane"/>
    <property type="evidence" value="ECO:0007669"/>
    <property type="project" value="TreeGrafter"/>
</dbReference>
<dbReference type="Gene3D" id="3.40.50.620">
    <property type="entry name" value="HUPs"/>
    <property type="match status" value="1"/>
</dbReference>
<feature type="domain" description="DUF218" evidence="2">
    <location>
        <begin position="57"/>
        <end position="178"/>
    </location>
</feature>
<dbReference type="PANTHER" id="PTHR30336">
    <property type="entry name" value="INNER MEMBRANE PROTEIN, PROBABLE PERMEASE"/>
    <property type="match status" value="1"/>
</dbReference>